<dbReference type="CDD" id="cd04301">
    <property type="entry name" value="NAT_SF"/>
    <property type="match status" value="1"/>
</dbReference>
<dbReference type="Pfam" id="PF00583">
    <property type="entry name" value="Acetyltransf_1"/>
    <property type="match status" value="1"/>
</dbReference>
<dbReference type="PROSITE" id="PS51186">
    <property type="entry name" value="GNAT"/>
    <property type="match status" value="1"/>
</dbReference>
<name>A0A1S0Z5R9_SALET</name>
<reference evidence="2" key="1">
    <citation type="submission" date="2016-09" db="EMBL/GenBank/DDBJ databases">
        <title>Whole genome sequencing of Salmonella enterica.</title>
        <authorList>
            <person name="Bell R."/>
        </authorList>
    </citation>
    <scope>NUCLEOTIDE SEQUENCE [LARGE SCALE GENOMIC DNA]</scope>
    <source>
        <strain evidence="2">CFSAN044978</strain>
    </source>
</reference>
<dbReference type="InterPro" id="IPR016181">
    <property type="entry name" value="Acyl_CoA_acyltransferase"/>
</dbReference>
<dbReference type="EMBL" id="MLZC01000035">
    <property type="protein sequence ID" value="OHG57502.1"/>
    <property type="molecule type" value="Genomic_DNA"/>
</dbReference>
<protein>
    <submittedName>
        <fullName evidence="2">GNAT family N-acetyltransferase</fullName>
    </submittedName>
</protein>
<feature type="domain" description="N-acetyltransferase" evidence="1">
    <location>
        <begin position="8"/>
        <end position="162"/>
    </location>
</feature>
<dbReference type="PANTHER" id="PTHR43617:SF2">
    <property type="entry name" value="UPF0039 PROTEIN SLL0451"/>
    <property type="match status" value="1"/>
</dbReference>
<accession>A0A1S0Z5R9</accession>
<proteinExistence type="predicted"/>
<dbReference type="GO" id="GO:0016747">
    <property type="term" value="F:acyltransferase activity, transferring groups other than amino-acyl groups"/>
    <property type="evidence" value="ECO:0007669"/>
    <property type="project" value="InterPro"/>
</dbReference>
<dbReference type="SUPFAM" id="SSF55729">
    <property type="entry name" value="Acyl-CoA N-acyltransferases (Nat)"/>
    <property type="match status" value="1"/>
</dbReference>
<organism evidence="2">
    <name type="scientific">Salmonella enterica subsp. enterica serovar Saintpaul</name>
    <dbReference type="NCBI Taxonomy" id="90105"/>
    <lineage>
        <taxon>Bacteria</taxon>
        <taxon>Pseudomonadati</taxon>
        <taxon>Pseudomonadota</taxon>
        <taxon>Gammaproteobacteria</taxon>
        <taxon>Enterobacterales</taxon>
        <taxon>Enterobacteriaceae</taxon>
        <taxon>Salmonella</taxon>
    </lineage>
</organism>
<evidence type="ECO:0000259" key="1">
    <source>
        <dbReference type="PROSITE" id="PS51186"/>
    </source>
</evidence>
<dbReference type="AlphaFoldDB" id="A0A1S0Z5R9"/>
<sequence>MNLTIKQMETPEEIEGKSRVHWQTWREAYDDLLPAEFQETMTLERCRFFSQKYPENTLIAIDDMKVVGFISYGNFRDETIQAGEIIALYVLKDYYGKGIAQKLMKEALTTLEQFSEIFLWVLNENKRAIAFYQKMGFTFDGQEKILDLGKPITEIRMVRKKSSKSESQILVEL</sequence>
<dbReference type="PANTHER" id="PTHR43617">
    <property type="entry name" value="L-AMINO ACID N-ACETYLTRANSFERASE"/>
    <property type="match status" value="1"/>
</dbReference>
<dbReference type="Gene3D" id="3.40.630.30">
    <property type="match status" value="1"/>
</dbReference>
<dbReference type="InterPro" id="IPR000182">
    <property type="entry name" value="GNAT_dom"/>
</dbReference>
<gene>
    <name evidence="2" type="ORF">A7T00_32100</name>
</gene>
<dbReference type="InterPro" id="IPR050276">
    <property type="entry name" value="MshD_Acetyltransferase"/>
</dbReference>
<keyword evidence="2" id="KW-0808">Transferase</keyword>
<evidence type="ECO:0000313" key="2">
    <source>
        <dbReference type="EMBL" id="OHG57502.1"/>
    </source>
</evidence>
<comment type="caution">
    <text evidence="2">The sequence shown here is derived from an EMBL/GenBank/DDBJ whole genome shotgun (WGS) entry which is preliminary data.</text>
</comment>